<evidence type="ECO:0000313" key="3">
    <source>
        <dbReference type="Proteomes" id="UP000643165"/>
    </source>
</evidence>
<dbReference type="EMBL" id="BOPB01000005">
    <property type="protein sequence ID" value="GIJ20510.1"/>
    <property type="molecule type" value="Genomic_DNA"/>
</dbReference>
<feature type="transmembrane region" description="Helical" evidence="1">
    <location>
        <begin position="12"/>
        <end position="33"/>
    </location>
</feature>
<keyword evidence="3" id="KW-1185">Reference proteome</keyword>
<dbReference type="RefSeq" id="WP_203995055.1">
    <property type="nucleotide sequence ID" value="NZ_BOPB01000005.1"/>
</dbReference>
<keyword evidence="1" id="KW-0472">Membrane</keyword>
<protein>
    <recommendedName>
        <fullName evidence="4">Transmembrane protein</fullName>
    </recommendedName>
</protein>
<evidence type="ECO:0000313" key="2">
    <source>
        <dbReference type="EMBL" id="GIJ20510.1"/>
    </source>
</evidence>
<gene>
    <name evidence="2" type="ORF">Vlu01_11340</name>
</gene>
<reference evidence="2 3" key="1">
    <citation type="submission" date="2021-01" db="EMBL/GenBank/DDBJ databases">
        <title>Whole genome shotgun sequence of Verrucosispora lutea NBRC 106530.</title>
        <authorList>
            <person name="Komaki H."/>
            <person name="Tamura T."/>
        </authorList>
    </citation>
    <scope>NUCLEOTIDE SEQUENCE [LARGE SCALE GENOMIC DNA]</scope>
    <source>
        <strain evidence="2 3">NBRC 106530</strain>
    </source>
</reference>
<keyword evidence="1" id="KW-1133">Transmembrane helix</keyword>
<keyword evidence="1" id="KW-0812">Transmembrane</keyword>
<sequence length="114" mass="11775">MSGIVGSGRSVPVGTWLGVAAAVGVAVAAWAGYWWLAVPRYDLCAAVLPAPAGCRSADRVPAATLWTVIVMALLLATAALAVVRPGGRRWPIAVALAVLAVTALWGFRTVLYAY</sequence>
<comment type="caution">
    <text evidence="2">The sequence shown here is derived from an EMBL/GenBank/DDBJ whole genome shotgun (WGS) entry which is preliminary data.</text>
</comment>
<accession>A0ABQ4IRR6</accession>
<proteinExistence type="predicted"/>
<evidence type="ECO:0000256" key="1">
    <source>
        <dbReference type="SAM" id="Phobius"/>
    </source>
</evidence>
<name>A0ABQ4IRR6_9ACTN</name>
<feature type="transmembrane region" description="Helical" evidence="1">
    <location>
        <begin position="63"/>
        <end position="83"/>
    </location>
</feature>
<dbReference type="Proteomes" id="UP000643165">
    <property type="component" value="Unassembled WGS sequence"/>
</dbReference>
<evidence type="ECO:0008006" key="4">
    <source>
        <dbReference type="Google" id="ProtNLM"/>
    </source>
</evidence>
<organism evidence="2 3">
    <name type="scientific">Micromonospora lutea</name>
    <dbReference type="NCBI Taxonomy" id="419825"/>
    <lineage>
        <taxon>Bacteria</taxon>
        <taxon>Bacillati</taxon>
        <taxon>Actinomycetota</taxon>
        <taxon>Actinomycetes</taxon>
        <taxon>Micromonosporales</taxon>
        <taxon>Micromonosporaceae</taxon>
        <taxon>Micromonospora</taxon>
    </lineage>
</organism>
<feature type="transmembrane region" description="Helical" evidence="1">
    <location>
        <begin position="90"/>
        <end position="107"/>
    </location>
</feature>